<dbReference type="SUPFAM" id="SSF52540">
    <property type="entry name" value="P-loop containing nucleoside triphosphate hydrolases"/>
    <property type="match status" value="1"/>
</dbReference>
<dbReference type="EMBL" id="JBHSQJ010000011">
    <property type="protein sequence ID" value="MFC5906378.1"/>
    <property type="molecule type" value="Genomic_DNA"/>
</dbReference>
<evidence type="ECO:0000313" key="1">
    <source>
        <dbReference type="EMBL" id="MFC5906378.1"/>
    </source>
</evidence>
<protein>
    <submittedName>
        <fullName evidence="1">ATP/GTP-binding protein</fullName>
    </submittedName>
</protein>
<organism evidence="1 2">
    <name type="scientific">Streptacidiphilus monticola</name>
    <dbReference type="NCBI Taxonomy" id="2161674"/>
    <lineage>
        <taxon>Bacteria</taxon>
        <taxon>Bacillati</taxon>
        <taxon>Actinomycetota</taxon>
        <taxon>Actinomycetes</taxon>
        <taxon>Kitasatosporales</taxon>
        <taxon>Streptomycetaceae</taxon>
        <taxon>Streptacidiphilus</taxon>
    </lineage>
</organism>
<comment type="caution">
    <text evidence="1">The sequence shown here is derived from an EMBL/GenBank/DDBJ whole genome shotgun (WGS) entry which is preliminary data.</text>
</comment>
<feature type="non-terminal residue" evidence="1">
    <location>
        <position position="700"/>
    </location>
</feature>
<proteinExistence type="predicted"/>
<dbReference type="RefSeq" id="WP_380579733.1">
    <property type="nucleotide sequence ID" value="NZ_JBHSQJ010000011.1"/>
</dbReference>
<gene>
    <name evidence="1" type="ORF">ACFP3V_03985</name>
</gene>
<evidence type="ECO:0000313" key="2">
    <source>
        <dbReference type="Proteomes" id="UP001596174"/>
    </source>
</evidence>
<accession>A0ABW1FWI6</accession>
<sequence>MSTRTPALLRAAASAVLALWHMAGWCRTHSLLATIVLGVLLAGCLLLRERLTRIVLGDRVRYTLTPSRRFDPTAEDIWRTTALVLRAARSGPWWAPARAKSLRVRLRADGTAPAPLVYQVEGHRTAKTLLARTPYDQVTVDKVKPKADRPRAHVLRAEFHLAGDPASPLRQVPLNPDPLQPIVDAVAAVRADLGDLAEVILDIQPVPNWRLRLKRWHLAATARARAQAEARKATRRALADADAVEDSLTLQLARLLQGNSPAPRRTAMTVKPQPVDAATTWGRLADDVGLVRIQLLVRCASDVEGRAQTTLKLLTAALDIYASRSRLRVDGARLGPFHWSANHPLRRASFDRRWAGGVFAPRGDSWLNIAEIGGLLKPATVHCRVPITPGTVPEYALGEPLMPHGWHRGPDGASRLIASPLEETLFSISVGKSFYGKTTRALVQAIAVAAAGQGVFFLDPHGDSWTQAAPYLAHEDLRDRVWRIDLTGADDQARVPSWNPLGLDGGQKPDEAVRAVVDGFAAVLGWDDQSHPRALTILTKATEALVEANRQAVAAGQAQAQATVFQIRPLLTDPAFRDAVLERLPDPARAWWTSSFTAYGDDAFATVLNPLDRLAANPVTRAFLGAPTGRWNARTAMDRRRIVWVCLAGTGPTERLLVNLLLRDLFRAGLSRTDLPAKKRRPFHLWLDELISLDTAGASA</sequence>
<dbReference type="Proteomes" id="UP001596174">
    <property type="component" value="Unassembled WGS sequence"/>
</dbReference>
<keyword evidence="2" id="KW-1185">Reference proteome</keyword>
<dbReference type="InterPro" id="IPR027417">
    <property type="entry name" value="P-loop_NTPase"/>
</dbReference>
<reference evidence="2" key="1">
    <citation type="journal article" date="2019" name="Int. J. Syst. Evol. Microbiol.">
        <title>The Global Catalogue of Microorganisms (GCM) 10K type strain sequencing project: providing services to taxonomists for standard genome sequencing and annotation.</title>
        <authorList>
            <consortium name="The Broad Institute Genomics Platform"/>
            <consortium name="The Broad Institute Genome Sequencing Center for Infectious Disease"/>
            <person name="Wu L."/>
            <person name="Ma J."/>
        </authorList>
    </citation>
    <scope>NUCLEOTIDE SEQUENCE [LARGE SCALE GENOMIC DNA]</scope>
    <source>
        <strain evidence="2">JCM 4816</strain>
    </source>
</reference>
<name>A0ABW1FWI6_9ACTN</name>